<keyword evidence="8" id="KW-1185">Reference proteome</keyword>
<gene>
    <name evidence="7" type="ORF">OH136_10855</name>
</gene>
<reference evidence="7" key="1">
    <citation type="submission" date="2022-10" db="EMBL/GenBank/DDBJ databases">
        <authorList>
            <person name="Yue Y."/>
        </authorList>
    </citation>
    <scope>NUCLEOTIDE SEQUENCE</scope>
    <source>
        <strain evidence="7">Z654</strain>
    </source>
</reference>
<dbReference type="RefSeq" id="WP_263953875.1">
    <property type="nucleotide sequence ID" value="NZ_JAOYFC010000002.1"/>
</dbReference>
<feature type="domain" description="Multidrug resistance protein MdtA-like alpha-helical hairpin" evidence="3">
    <location>
        <begin position="102"/>
        <end position="170"/>
    </location>
</feature>
<dbReference type="GO" id="GO:0022857">
    <property type="term" value="F:transmembrane transporter activity"/>
    <property type="evidence" value="ECO:0007669"/>
    <property type="project" value="InterPro"/>
</dbReference>
<dbReference type="Gene3D" id="2.40.50.100">
    <property type="match status" value="1"/>
</dbReference>
<dbReference type="InterPro" id="IPR058625">
    <property type="entry name" value="MdtA-like_BSH"/>
</dbReference>
<feature type="signal peptide" evidence="2">
    <location>
        <begin position="1"/>
        <end position="25"/>
    </location>
</feature>
<dbReference type="Proteomes" id="UP001208041">
    <property type="component" value="Unassembled WGS sequence"/>
</dbReference>
<feature type="chain" id="PRO_5041956734" evidence="2">
    <location>
        <begin position="26"/>
        <end position="376"/>
    </location>
</feature>
<dbReference type="EMBL" id="JAOYFC010000002">
    <property type="protein sequence ID" value="MCV6825053.1"/>
    <property type="molecule type" value="Genomic_DNA"/>
</dbReference>
<dbReference type="NCBIfam" id="TIGR01730">
    <property type="entry name" value="RND_mfp"/>
    <property type="match status" value="1"/>
</dbReference>
<evidence type="ECO:0000259" key="5">
    <source>
        <dbReference type="Pfam" id="PF25944"/>
    </source>
</evidence>
<dbReference type="InterPro" id="IPR058624">
    <property type="entry name" value="MdtA-like_HH"/>
</dbReference>
<feature type="domain" description="YknX-like C-terminal permuted SH3-like" evidence="6">
    <location>
        <begin position="299"/>
        <end position="367"/>
    </location>
</feature>
<dbReference type="Pfam" id="PF25944">
    <property type="entry name" value="Beta-barrel_RND"/>
    <property type="match status" value="1"/>
</dbReference>
<dbReference type="AlphaFoldDB" id="A0AAE3J1V1"/>
<dbReference type="PANTHER" id="PTHR30158:SF3">
    <property type="entry name" value="MULTIDRUG EFFLUX PUMP SUBUNIT ACRA-RELATED"/>
    <property type="match status" value="1"/>
</dbReference>
<name>A0AAE3J1V1_9RHOB</name>
<keyword evidence="2" id="KW-0732">Signal</keyword>
<evidence type="ECO:0000259" key="4">
    <source>
        <dbReference type="Pfam" id="PF25917"/>
    </source>
</evidence>
<feature type="domain" description="Multidrug resistance protein MdtA-like barrel-sandwich hybrid" evidence="4">
    <location>
        <begin position="62"/>
        <end position="193"/>
    </location>
</feature>
<evidence type="ECO:0000256" key="1">
    <source>
        <dbReference type="ARBA" id="ARBA00009477"/>
    </source>
</evidence>
<dbReference type="Gene3D" id="2.40.420.20">
    <property type="match status" value="1"/>
</dbReference>
<dbReference type="Gene3D" id="1.10.287.470">
    <property type="entry name" value="Helix hairpin bin"/>
    <property type="match status" value="1"/>
</dbReference>
<dbReference type="InterPro" id="IPR058637">
    <property type="entry name" value="YknX-like_C"/>
</dbReference>
<dbReference type="PANTHER" id="PTHR30158">
    <property type="entry name" value="ACRA/E-RELATED COMPONENT OF DRUG EFFLUX TRANSPORTER"/>
    <property type="match status" value="1"/>
</dbReference>
<evidence type="ECO:0000256" key="2">
    <source>
        <dbReference type="SAM" id="SignalP"/>
    </source>
</evidence>
<feature type="domain" description="Multidrug resistance protein MdtA-like beta-barrel" evidence="5">
    <location>
        <begin position="206"/>
        <end position="293"/>
    </location>
</feature>
<dbReference type="Pfam" id="PF25917">
    <property type="entry name" value="BSH_RND"/>
    <property type="match status" value="1"/>
</dbReference>
<dbReference type="InterPro" id="IPR006143">
    <property type="entry name" value="RND_pump_MFP"/>
</dbReference>
<comment type="similarity">
    <text evidence="1">Belongs to the membrane fusion protein (MFP) (TC 8.A.1) family.</text>
</comment>
<dbReference type="GO" id="GO:0005886">
    <property type="term" value="C:plasma membrane"/>
    <property type="evidence" value="ECO:0007669"/>
    <property type="project" value="TreeGrafter"/>
</dbReference>
<sequence>MLFRSKLTALAALLAFGFPPLAVTAQEAGGAPAPAVFVEMTEKTTLNRSVSYTGKLKAFARIDIISRVSGFLEVQDFQPGQAVKKNDRLYKIEQDNYEASVRQAKGALAAAVAVRQGANIDKVRTETLVQKGDTAQAILDSAVAQLGQADGDVDQLKGVLEQAEIELGYTQVSAPFDGIIGLSSVDVGAFVSPETGVLVTLTQLDPIYVEMQISSARLMEYTSGSTQIGKNTDHKIVLSLTLPDGSVYDKTGYIDYVATAVTDGTDTVTVRGVFENPEHRLFDGAFVKVSLQEIQAIQALTVPLQAIQRDMVGAYVLAVSQDGTVSRVDVKTGAQHAGRITITSGLEEGVSIITEGLNKVQIGMKVDAALKGEDET</sequence>
<proteinExistence type="inferred from homology"/>
<evidence type="ECO:0000313" key="8">
    <source>
        <dbReference type="Proteomes" id="UP001208041"/>
    </source>
</evidence>
<dbReference type="InterPro" id="IPR058626">
    <property type="entry name" value="MdtA-like_b-barrel"/>
</dbReference>
<evidence type="ECO:0000259" key="6">
    <source>
        <dbReference type="Pfam" id="PF25989"/>
    </source>
</evidence>
<comment type="caution">
    <text evidence="7">The sequence shown here is derived from an EMBL/GenBank/DDBJ whole genome shotgun (WGS) entry which is preliminary data.</text>
</comment>
<dbReference type="Pfam" id="PF25876">
    <property type="entry name" value="HH_MFP_RND"/>
    <property type="match status" value="1"/>
</dbReference>
<dbReference type="Gene3D" id="2.40.30.170">
    <property type="match status" value="1"/>
</dbReference>
<accession>A0AAE3J1V1</accession>
<dbReference type="GO" id="GO:0030313">
    <property type="term" value="C:cell envelope"/>
    <property type="evidence" value="ECO:0007669"/>
    <property type="project" value="UniProtKB-SubCell"/>
</dbReference>
<evidence type="ECO:0000313" key="7">
    <source>
        <dbReference type="EMBL" id="MCV6825053.1"/>
    </source>
</evidence>
<dbReference type="GO" id="GO:0046677">
    <property type="term" value="P:response to antibiotic"/>
    <property type="evidence" value="ECO:0007669"/>
    <property type="project" value="TreeGrafter"/>
</dbReference>
<protein>
    <submittedName>
        <fullName evidence="7">Efflux RND transporter periplasmic adaptor subunit</fullName>
    </submittedName>
</protein>
<evidence type="ECO:0000259" key="3">
    <source>
        <dbReference type="Pfam" id="PF25876"/>
    </source>
</evidence>
<dbReference type="SUPFAM" id="SSF111369">
    <property type="entry name" value="HlyD-like secretion proteins"/>
    <property type="match status" value="1"/>
</dbReference>
<organism evidence="7 8">
    <name type="scientific">Halocynthiibacter halioticoli</name>
    <dbReference type="NCBI Taxonomy" id="2986804"/>
    <lineage>
        <taxon>Bacteria</taxon>
        <taxon>Pseudomonadati</taxon>
        <taxon>Pseudomonadota</taxon>
        <taxon>Alphaproteobacteria</taxon>
        <taxon>Rhodobacterales</taxon>
        <taxon>Paracoccaceae</taxon>
        <taxon>Halocynthiibacter</taxon>
    </lineage>
</organism>
<dbReference type="Pfam" id="PF25989">
    <property type="entry name" value="YknX_C"/>
    <property type="match status" value="1"/>
</dbReference>